<gene>
    <name evidence="1" type="ORF">C2R22_23265</name>
</gene>
<dbReference type="OrthoDB" id="199238at2157"/>
<organism evidence="1 2">
    <name type="scientific">Salinigranum rubrum</name>
    <dbReference type="NCBI Taxonomy" id="755307"/>
    <lineage>
        <taxon>Archaea</taxon>
        <taxon>Methanobacteriati</taxon>
        <taxon>Methanobacteriota</taxon>
        <taxon>Stenosarchaea group</taxon>
        <taxon>Halobacteria</taxon>
        <taxon>Halobacteriales</taxon>
        <taxon>Haloferacaceae</taxon>
        <taxon>Salinigranum</taxon>
    </lineage>
</organism>
<reference evidence="1 2" key="1">
    <citation type="submission" date="2018-01" db="EMBL/GenBank/DDBJ databases">
        <title>Complete genome sequence of Salinigranum rubrum GX10T, an extremely halophilic archaeon isolated from a marine solar saltern.</title>
        <authorList>
            <person name="Han S."/>
        </authorList>
    </citation>
    <scope>NUCLEOTIDE SEQUENCE [LARGE SCALE GENOMIC DNA]</scope>
    <source>
        <strain evidence="1 2">GX10</strain>
        <plasmid evidence="2">Plasmid unnamed3</plasmid>
    </source>
</reference>
<sequence length="129" mass="14734">MSRASAQELVTFLQHELGPQLRSVAYYEENEREILYARDDVTEQYTDEQIEQIFQDLFFETWGRFQQETLYAHGNLNSIVRCFDDAVEMHFPLGELSGVAVAVDPEAVPELYSITDDCLDQLHGNAPSG</sequence>
<dbReference type="GeneID" id="35595079"/>
<dbReference type="KEGG" id="srub:C2R22_23265"/>
<keyword evidence="1" id="KW-0614">Plasmid</keyword>
<dbReference type="EMBL" id="CP026312">
    <property type="protein sequence ID" value="AUV84469.1"/>
    <property type="molecule type" value="Genomic_DNA"/>
</dbReference>
<name>A0A2I8VTG7_9EURY</name>
<dbReference type="InterPro" id="IPR055944">
    <property type="entry name" value="DUF7522"/>
</dbReference>
<evidence type="ECO:0000313" key="2">
    <source>
        <dbReference type="Proteomes" id="UP000236584"/>
    </source>
</evidence>
<dbReference type="RefSeq" id="WP_103428148.1">
    <property type="nucleotide sequence ID" value="NZ_CP026312.1"/>
</dbReference>
<proteinExistence type="predicted"/>
<accession>A0A2I8VTG7</accession>
<dbReference type="Proteomes" id="UP000236584">
    <property type="component" value="Plasmid unnamed3"/>
</dbReference>
<protein>
    <submittedName>
        <fullName evidence="1">Uncharacterized protein</fullName>
    </submittedName>
</protein>
<geneLocation type="plasmid" evidence="1">
    <name>unnamed3</name>
</geneLocation>
<dbReference type="AlphaFoldDB" id="A0A2I8VTG7"/>
<keyword evidence="2" id="KW-1185">Reference proteome</keyword>
<dbReference type="Pfam" id="PF24366">
    <property type="entry name" value="DUF7522"/>
    <property type="match status" value="1"/>
</dbReference>
<evidence type="ECO:0000313" key="1">
    <source>
        <dbReference type="EMBL" id="AUV84469.1"/>
    </source>
</evidence>